<dbReference type="GO" id="GO:0006508">
    <property type="term" value="P:proteolysis"/>
    <property type="evidence" value="ECO:0007669"/>
    <property type="project" value="UniProtKB-KW"/>
</dbReference>
<keyword evidence="2" id="KW-0597">Phosphoprotein</keyword>
<name>A0A6A4GNI7_9AGAR</name>
<protein>
    <recommendedName>
        <fullName evidence="6">Ubiquitin-like protease family profile domain-containing protein</fullName>
    </recommendedName>
</protein>
<dbReference type="PROSITE" id="PS50600">
    <property type="entry name" value="ULP_PROTEASE"/>
    <property type="match status" value="1"/>
</dbReference>
<dbReference type="InterPro" id="IPR038765">
    <property type="entry name" value="Papain-like_cys_pep_sf"/>
</dbReference>
<gene>
    <name evidence="7" type="ORF">BT96DRAFT_766994</name>
</gene>
<dbReference type="InterPro" id="IPR003653">
    <property type="entry name" value="Peptidase_C48_C"/>
</dbReference>
<dbReference type="OrthoDB" id="442460at2759"/>
<evidence type="ECO:0000256" key="4">
    <source>
        <dbReference type="ARBA" id="ARBA00022786"/>
    </source>
</evidence>
<dbReference type="Proteomes" id="UP000799118">
    <property type="component" value="Unassembled WGS sequence"/>
</dbReference>
<evidence type="ECO:0000313" key="7">
    <source>
        <dbReference type="EMBL" id="KAE9386903.1"/>
    </source>
</evidence>
<keyword evidence="3" id="KW-0645">Protease</keyword>
<feature type="non-terminal residue" evidence="7">
    <location>
        <position position="100"/>
    </location>
</feature>
<accession>A0A6A4GNI7</accession>
<dbReference type="PANTHER" id="PTHR46896:SF3">
    <property type="entry name" value="FI06413P-RELATED"/>
    <property type="match status" value="1"/>
</dbReference>
<evidence type="ECO:0000256" key="2">
    <source>
        <dbReference type="ARBA" id="ARBA00022553"/>
    </source>
</evidence>
<reference evidence="7" key="1">
    <citation type="journal article" date="2019" name="Environ. Microbiol.">
        <title>Fungal ecological strategies reflected in gene transcription - a case study of two litter decomposers.</title>
        <authorList>
            <person name="Barbi F."/>
            <person name="Kohler A."/>
            <person name="Barry K."/>
            <person name="Baskaran P."/>
            <person name="Daum C."/>
            <person name="Fauchery L."/>
            <person name="Ihrmark K."/>
            <person name="Kuo A."/>
            <person name="LaButti K."/>
            <person name="Lipzen A."/>
            <person name="Morin E."/>
            <person name="Grigoriev I.V."/>
            <person name="Henrissat B."/>
            <person name="Lindahl B."/>
            <person name="Martin F."/>
        </authorList>
    </citation>
    <scope>NUCLEOTIDE SEQUENCE</scope>
    <source>
        <strain evidence="7">JB14</strain>
    </source>
</reference>
<dbReference type="GO" id="GO:0070139">
    <property type="term" value="F:SUMO-specific endopeptidase activity"/>
    <property type="evidence" value="ECO:0007669"/>
    <property type="project" value="TreeGrafter"/>
</dbReference>
<keyword evidence="8" id="KW-1185">Reference proteome</keyword>
<dbReference type="GO" id="GO:0005634">
    <property type="term" value="C:nucleus"/>
    <property type="evidence" value="ECO:0007669"/>
    <property type="project" value="TreeGrafter"/>
</dbReference>
<keyword evidence="4" id="KW-0833">Ubl conjugation pathway</keyword>
<comment type="similarity">
    <text evidence="1">Belongs to the peptidase C48 family.</text>
</comment>
<dbReference type="EMBL" id="ML769839">
    <property type="protein sequence ID" value="KAE9386903.1"/>
    <property type="molecule type" value="Genomic_DNA"/>
</dbReference>
<evidence type="ECO:0000256" key="5">
    <source>
        <dbReference type="ARBA" id="ARBA00022801"/>
    </source>
</evidence>
<dbReference type="SUPFAM" id="SSF54001">
    <property type="entry name" value="Cysteine proteinases"/>
    <property type="match status" value="1"/>
</dbReference>
<dbReference type="Gene3D" id="3.40.395.10">
    <property type="entry name" value="Adenoviral Proteinase, Chain A"/>
    <property type="match status" value="1"/>
</dbReference>
<feature type="non-terminal residue" evidence="7">
    <location>
        <position position="1"/>
    </location>
</feature>
<dbReference type="Pfam" id="PF02902">
    <property type="entry name" value="Peptidase_C48"/>
    <property type="match status" value="1"/>
</dbReference>
<proteinExistence type="inferred from homology"/>
<evidence type="ECO:0000256" key="3">
    <source>
        <dbReference type="ARBA" id="ARBA00022670"/>
    </source>
</evidence>
<dbReference type="GO" id="GO:0005737">
    <property type="term" value="C:cytoplasm"/>
    <property type="evidence" value="ECO:0007669"/>
    <property type="project" value="TreeGrafter"/>
</dbReference>
<evidence type="ECO:0000259" key="6">
    <source>
        <dbReference type="PROSITE" id="PS50600"/>
    </source>
</evidence>
<feature type="domain" description="Ubiquitin-like protease family profile" evidence="6">
    <location>
        <begin position="12"/>
        <end position="100"/>
    </location>
</feature>
<keyword evidence="5" id="KW-0378">Hydrolase</keyword>
<dbReference type="InterPro" id="IPR051947">
    <property type="entry name" value="Sentrin-specific_protease"/>
</dbReference>
<dbReference type="AlphaFoldDB" id="A0A6A4GNI7"/>
<evidence type="ECO:0000313" key="8">
    <source>
        <dbReference type="Proteomes" id="UP000799118"/>
    </source>
</evidence>
<organism evidence="7 8">
    <name type="scientific">Gymnopus androsaceus JB14</name>
    <dbReference type="NCBI Taxonomy" id="1447944"/>
    <lineage>
        <taxon>Eukaryota</taxon>
        <taxon>Fungi</taxon>
        <taxon>Dikarya</taxon>
        <taxon>Basidiomycota</taxon>
        <taxon>Agaricomycotina</taxon>
        <taxon>Agaricomycetes</taxon>
        <taxon>Agaricomycetidae</taxon>
        <taxon>Agaricales</taxon>
        <taxon>Marasmiineae</taxon>
        <taxon>Omphalotaceae</taxon>
        <taxon>Gymnopus</taxon>
    </lineage>
</organism>
<sequence length="100" mass="11622">ILTYPAVTAGVLNITNTDYNRLLPNEFLNDTLIEFGLRLWLNELVAENPDLAGQIHIFNSFFYKKLNKKDLDEGYRSVQSWTSKVDIFDKKFIIVPINEK</sequence>
<evidence type="ECO:0000256" key="1">
    <source>
        <dbReference type="ARBA" id="ARBA00005234"/>
    </source>
</evidence>
<dbReference type="PANTHER" id="PTHR46896">
    <property type="entry name" value="SENTRIN-SPECIFIC PROTEASE"/>
    <property type="match status" value="1"/>
</dbReference>
<dbReference type="GO" id="GO:0016926">
    <property type="term" value="P:protein desumoylation"/>
    <property type="evidence" value="ECO:0007669"/>
    <property type="project" value="TreeGrafter"/>
</dbReference>